<keyword evidence="3" id="KW-0347">Helicase</keyword>
<name>A0ABS0F8Z4_9FLAO</name>
<dbReference type="RefSeq" id="WP_196078712.1">
    <property type="nucleotide sequence ID" value="NZ_JADPVI010000001.1"/>
</dbReference>
<keyword evidence="3" id="KW-0067">ATP-binding</keyword>
<dbReference type="Proteomes" id="UP000660070">
    <property type="component" value="Unassembled WGS sequence"/>
</dbReference>
<organism evidence="3 4">
    <name type="scientific">Kaistella gelatinilytica</name>
    <dbReference type="NCBI Taxonomy" id="2787636"/>
    <lineage>
        <taxon>Bacteria</taxon>
        <taxon>Pseudomonadati</taxon>
        <taxon>Bacteroidota</taxon>
        <taxon>Flavobacteriia</taxon>
        <taxon>Flavobacteriales</taxon>
        <taxon>Weeksellaceae</taxon>
        <taxon>Chryseobacterium group</taxon>
        <taxon>Kaistella</taxon>
    </lineage>
</organism>
<dbReference type="SUPFAM" id="SSF52540">
    <property type="entry name" value="P-loop containing nucleoside triphosphate hydrolases"/>
    <property type="match status" value="1"/>
</dbReference>
<reference evidence="3 4" key="1">
    <citation type="submission" date="2020-11" db="EMBL/GenBank/DDBJ databases">
        <title>Kaistella gelatinilytica sp. nov., a flavobacterium isolated from Antarctic Soil.</title>
        <authorList>
            <person name="Li J."/>
        </authorList>
    </citation>
    <scope>NUCLEOTIDE SEQUENCE [LARGE SCALE GENOMIC DNA]</scope>
    <source>
        <strain evidence="3 4">G5-32</strain>
    </source>
</reference>
<dbReference type="SMART" id="SM00487">
    <property type="entry name" value="DEXDc"/>
    <property type="match status" value="1"/>
</dbReference>
<dbReference type="Gene3D" id="3.40.50.300">
    <property type="entry name" value="P-loop containing nucleotide triphosphate hydrolases"/>
    <property type="match status" value="2"/>
</dbReference>
<dbReference type="Gene3D" id="1.10.30.50">
    <property type="match status" value="1"/>
</dbReference>
<keyword evidence="4" id="KW-1185">Reference proteome</keyword>
<dbReference type="InterPro" id="IPR027417">
    <property type="entry name" value="P-loop_NTPase"/>
</dbReference>
<keyword evidence="3" id="KW-0547">Nucleotide-binding</keyword>
<dbReference type="InterPro" id="IPR006935">
    <property type="entry name" value="Helicase/UvrB_N"/>
</dbReference>
<dbReference type="PANTHER" id="PTHR47396">
    <property type="entry name" value="TYPE I RESTRICTION ENZYME ECOKI R PROTEIN"/>
    <property type="match status" value="1"/>
</dbReference>
<evidence type="ECO:0000313" key="4">
    <source>
        <dbReference type="Proteomes" id="UP000660070"/>
    </source>
</evidence>
<dbReference type="CDD" id="cd00085">
    <property type="entry name" value="HNHc"/>
    <property type="match status" value="1"/>
</dbReference>
<dbReference type="InterPro" id="IPR014001">
    <property type="entry name" value="Helicase_ATP-bd"/>
</dbReference>
<protein>
    <submittedName>
        <fullName evidence="3">DEAD/DEAH box helicase family protein</fullName>
    </submittedName>
</protein>
<evidence type="ECO:0000259" key="2">
    <source>
        <dbReference type="PROSITE" id="PS51194"/>
    </source>
</evidence>
<dbReference type="InterPro" id="IPR001650">
    <property type="entry name" value="Helicase_C-like"/>
</dbReference>
<sequence length="821" mass="94105">MDQHLADKLVQEIADKLETVTTGKTTLKASSLYKKLGFTSRRNSALIDYLEENLYEAEIAINDIAQLKSITKNGDQIITFYNQVDNVFAGEIKISQEQNTGFGPEAHQLAAIKELNQFKDSDNFATILVLPTGGGKTYTATYWLGKNVLDKGGKVLWIAHRHSLIDQAMEGFKKVANKSVYSHIDRVKFRLISGLHDQSVKIQEDDQLVIAGIQSLNYALPTIEKWIEKNDVILVIDEAHHSIATSYLKIINTIKKYNSGKIKLIGLTATPTRINEEEEAKLWKLYENKKAYEIGLDELINKGFLAKPNFIPVNTNIDFISELELSDEQVQSIIEKDDIAKGLGKDIVKKISENSKRNDFIVNHYMQHKKEYGKTLVFAIDVLNAIALAKLFNDHDVSSDYVISSTADFQGNNQSKSENKAKIEKFEKGEIEVLVNVQIMTEGTDIPSIQTIFLTRPTNSKTMMTQMIGRGLRGTKAGGTKEAHIVSFIDDWQSKIYWGNAEEIMISANLDLDVKSPVYKKMVKQLVSVDLLEQFILSQSQEFEDFFDHTDFSYFLPLGFYHFDVMYEGEQEANITKNVSILVYDSMQLSYERLMNDLENVGKHTKGKSVQEVFDYVISNYFNNIPQLPTVKKENIIDLLHYFKETKKKPSFITFEDREKYDLDVVAEPLANIDSDKERRAAINKLFDDNETIQEFYKDRGLFKKLIDKVVLKLNDPDTYSYTPEVNVDYEKVDLGDKSLHEIKEENYQYYTYLREETFLKSLRDFDGEKLFTCQAKNCKVHSRRKGIFQIDHIISRNKNGKTMLKNLQVLCVNCNRKKSA</sequence>
<dbReference type="InterPro" id="IPR050742">
    <property type="entry name" value="Helicase_Restrict-Modif_Enz"/>
</dbReference>
<dbReference type="PROSITE" id="PS51194">
    <property type="entry name" value="HELICASE_CTER"/>
    <property type="match status" value="1"/>
</dbReference>
<evidence type="ECO:0000259" key="1">
    <source>
        <dbReference type="PROSITE" id="PS51192"/>
    </source>
</evidence>
<keyword evidence="3" id="KW-0378">Hydrolase</keyword>
<evidence type="ECO:0000313" key="3">
    <source>
        <dbReference type="EMBL" id="MBF8456172.1"/>
    </source>
</evidence>
<dbReference type="InterPro" id="IPR003615">
    <property type="entry name" value="HNH_nuc"/>
</dbReference>
<dbReference type="PROSITE" id="PS51192">
    <property type="entry name" value="HELICASE_ATP_BIND_1"/>
    <property type="match status" value="1"/>
</dbReference>
<dbReference type="PANTHER" id="PTHR47396:SF1">
    <property type="entry name" value="ATP-DEPENDENT HELICASE IRC3-RELATED"/>
    <property type="match status" value="1"/>
</dbReference>
<dbReference type="Pfam" id="PF04851">
    <property type="entry name" value="ResIII"/>
    <property type="match status" value="1"/>
</dbReference>
<dbReference type="SMART" id="SM00490">
    <property type="entry name" value="HELICc"/>
    <property type="match status" value="1"/>
</dbReference>
<dbReference type="EMBL" id="JADPVI010000001">
    <property type="protein sequence ID" value="MBF8456172.1"/>
    <property type="molecule type" value="Genomic_DNA"/>
</dbReference>
<feature type="domain" description="Helicase ATP-binding" evidence="1">
    <location>
        <begin position="117"/>
        <end position="289"/>
    </location>
</feature>
<comment type="caution">
    <text evidence="3">The sequence shown here is derived from an EMBL/GenBank/DDBJ whole genome shotgun (WGS) entry which is preliminary data.</text>
</comment>
<accession>A0ABS0F8Z4</accession>
<dbReference type="Pfam" id="PF01844">
    <property type="entry name" value="HNH"/>
    <property type="match status" value="1"/>
</dbReference>
<dbReference type="SMART" id="SM00507">
    <property type="entry name" value="HNHc"/>
    <property type="match status" value="1"/>
</dbReference>
<proteinExistence type="predicted"/>
<dbReference type="GO" id="GO:0004386">
    <property type="term" value="F:helicase activity"/>
    <property type="evidence" value="ECO:0007669"/>
    <property type="project" value="UniProtKB-KW"/>
</dbReference>
<gene>
    <name evidence="3" type="ORF">IV494_03165</name>
</gene>
<feature type="domain" description="Helicase C-terminal" evidence="2">
    <location>
        <begin position="360"/>
        <end position="530"/>
    </location>
</feature>
<dbReference type="Pfam" id="PF00271">
    <property type="entry name" value="Helicase_C"/>
    <property type="match status" value="1"/>
</dbReference>
<dbReference type="InterPro" id="IPR002711">
    <property type="entry name" value="HNH"/>
</dbReference>